<proteinExistence type="predicted"/>
<dbReference type="RefSeq" id="WP_093584506.1">
    <property type="nucleotide sequence ID" value="NZ_FPBA01000035.1"/>
</dbReference>
<dbReference type="EMBL" id="FPBA01000035">
    <property type="protein sequence ID" value="SFU07126.1"/>
    <property type="molecule type" value="Genomic_DNA"/>
</dbReference>
<accession>A0A1I7D627</accession>
<keyword evidence="2" id="KW-1185">Reference proteome</keyword>
<reference evidence="2" key="1">
    <citation type="submission" date="2016-10" db="EMBL/GenBank/DDBJ databases">
        <authorList>
            <person name="Varghese N."/>
            <person name="Submissions S."/>
        </authorList>
    </citation>
    <scope>NUCLEOTIDE SEQUENCE [LARGE SCALE GENOMIC DNA]</scope>
    <source>
        <strain evidence="2">DSM 46136</strain>
    </source>
</reference>
<dbReference type="AlphaFoldDB" id="A0A1I7D627"/>
<name>A0A1I7D627_9ACTN</name>
<gene>
    <name evidence="1" type="ORF">SAMN05660657_05353</name>
</gene>
<evidence type="ECO:0000313" key="2">
    <source>
        <dbReference type="Proteomes" id="UP000199546"/>
    </source>
</evidence>
<sequence>MAIRWFSDKDRQELRDAAEEARVLAELEQKFAVYREADRTPLTEGQLRILNGELKIDPNGRAKD</sequence>
<organism evidence="1 2">
    <name type="scientific">Geodermatophilus amargosae</name>
    <dbReference type="NCBI Taxonomy" id="1296565"/>
    <lineage>
        <taxon>Bacteria</taxon>
        <taxon>Bacillati</taxon>
        <taxon>Actinomycetota</taxon>
        <taxon>Actinomycetes</taxon>
        <taxon>Geodermatophilales</taxon>
        <taxon>Geodermatophilaceae</taxon>
        <taxon>Geodermatophilus</taxon>
    </lineage>
</organism>
<protein>
    <submittedName>
        <fullName evidence="1">Uncharacterized protein</fullName>
    </submittedName>
</protein>
<evidence type="ECO:0000313" key="1">
    <source>
        <dbReference type="EMBL" id="SFU07126.1"/>
    </source>
</evidence>
<dbReference type="Proteomes" id="UP000199546">
    <property type="component" value="Unassembled WGS sequence"/>
</dbReference>